<comment type="caution">
    <text evidence="9">The sequence shown here is derived from an EMBL/GenBank/DDBJ whole genome shotgun (WGS) entry which is preliminary data.</text>
</comment>
<dbReference type="GO" id="GO:0005763">
    <property type="term" value="C:mitochondrial small ribosomal subunit"/>
    <property type="evidence" value="ECO:0007669"/>
    <property type="project" value="TreeGrafter"/>
</dbReference>
<dbReference type="GO" id="GO:0019843">
    <property type="term" value="F:rRNA binding"/>
    <property type="evidence" value="ECO:0007669"/>
    <property type="project" value="UniProtKB-KW"/>
</dbReference>
<dbReference type="PROSITE" id="PS50889">
    <property type="entry name" value="S4"/>
    <property type="match status" value="1"/>
</dbReference>
<evidence type="ECO:0000256" key="6">
    <source>
        <dbReference type="PROSITE-ProRule" id="PRU00182"/>
    </source>
</evidence>
<reference evidence="9" key="1">
    <citation type="submission" date="2022-10" db="EMBL/GenBank/DDBJ databases">
        <title>Tapping the CABI collections for fungal endophytes: first genome assemblies for Collariella, Neodidymelliopsis, Ascochyta clinopodiicola, Didymella pomorum, Didymosphaeria variabile, Neocosmospora piperis and Neocucurbitaria cava.</title>
        <authorList>
            <person name="Hill R."/>
        </authorList>
    </citation>
    <scope>NUCLEOTIDE SEQUENCE</scope>
    <source>
        <strain evidence="9">IMI 355082</strain>
    </source>
</reference>
<dbReference type="PROSITE" id="PS00632">
    <property type="entry name" value="RIBOSOMAL_S4"/>
    <property type="match status" value="1"/>
</dbReference>
<dbReference type="PANTHER" id="PTHR11831:SF4">
    <property type="entry name" value="SMALL RIBOSOMAL SUBUNIT PROTEIN US4M"/>
    <property type="match status" value="1"/>
</dbReference>
<dbReference type="CDD" id="cd00165">
    <property type="entry name" value="S4"/>
    <property type="match status" value="1"/>
</dbReference>
<dbReference type="InterPro" id="IPR036986">
    <property type="entry name" value="S4_RNA-bd_sf"/>
</dbReference>
<dbReference type="SMART" id="SM00363">
    <property type="entry name" value="S4"/>
    <property type="match status" value="1"/>
</dbReference>
<dbReference type="InterPro" id="IPR022801">
    <property type="entry name" value="Ribosomal_uS4"/>
</dbReference>
<comment type="similarity">
    <text evidence="1">Belongs to the universal ribosomal protein uS4 family.</text>
</comment>
<evidence type="ECO:0000313" key="10">
    <source>
        <dbReference type="Proteomes" id="UP001140453"/>
    </source>
</evidence>
<feature type="compositionally biased region" description="Acidic residues" evidence="7">
    <location>
        <begin position="277"/>
        <end position="295"/>
    </location>
</feature>
<accession>A0A9W9CU85</accession>
<dbReference type="Pfam" id="PF01479">
    <property type="entry name" value="S4"/>
    <property type="match status" value="1"/>
</dbReference>
<dbReference type="SUPFAM" id="SSF55174">
    <property type="entry name" value="Alpha-L RNA-binding motif"/>
    <property type="match status" value="1"/>
</dbReference>
<sequence length="518" mass="59048">MKLRRTLKFHSLRKGRVRMTWNKYNLFNLTKVQRTIPNFIRRTFFQQKWTAKALTRAYHGEHIKEQKWQRMFDRRLRSVVDMNPRYMAHNDGAEQATGRGSGRDTIRAEDVTPWHAEGLERKFKLRGGLSKALSPLVDKTEVDYDPKKNRTFAETNVQESQNPTPYMNMSFAPIERRIDVAIFRAMFASSTRQARNMVIHGKVKVNGQPMNHATYLLNPGDMFQVEPDAVMFATGKIKPKAAPQEEEPAAPRPKKSRKRKAKAAGDGEATEAAAAPEADEGSLEPAEGEEVDAEATTDKVSPEDTPEVLQKRLRFLARHARELLQVDKDDMPVKKKRQMRAFMKQAKAISSKLGRKDGEEAITDDLVTTISNTLKELAINDPKIAERAEQSGAFTAEQTAEAKEAAEPEASKPAPAQVAAAPPKPYQFSDEEQERLEEMVREYEENPVDPTKPYKTPWEPRPFMSPFAFIPRYLEVNQNICAAVYLRHPVARQGMSEIPSPFPPSVQELAFNWYLRRR</sequence>
<keyword evidence="2 6" id="KW-0699">rRNA-binding</keyword>
<evidence type="ECO:0000313" key="9">
    <source>
        <dbReference type="EMBL" id="KAJ4387169.1"/>
    </source>
</evidence>
<dbReference type="AlphaFoldDB" id="A0A9W9CU85"/>
<dbReference type="GO" id="GO:0003735">
    <property type="term" value="F:structural constituent of ribosome"/>
    <property type="evidence" value="ECO:0007669"/>
    <property type="project" value="TreeGrafter"/>
</dbReference>
<gene>
    <name evidence="9" type="ORF">N0V93_007758</name>
</gene>
<organism evidence="9 10">
    <name type="scientific">Gnomoniopsis smithogilvyi</name>
    <dbReference type="NCBI Taxonomy" id="1191159"/>
    <lineage>
        <taxon>Eukaryota</taxon>
        <taxon>Fungi</taxon>
        <taxon>Dikarya</taxon>
        <taxon>Ascomycota</taxon>
        <taxon>Pezizomycotina</taxon>
        <taxon>Sordariomycetes</taxon>
        <taxon>Sordariomycetidae</taxon>
        <taxon>Diaporthales</taxon>
        <taxon>Gnomoniaceae</taxon>
        <taxon>Gnomoniopsis</taxon>
    </lineage>
</organism>
<keyword evidence="5" id="KW-0687">Ribonucleoprotein</keyword>
<dbReference type="Proteomes" id="UP001140453">
    <property type="component" value="Unassembled WGS sequence"/>
</dbReference>
<evidence type="ECO:0000256" key="7">
    <source>
        <dbReference type="SAM" id="MobiDB-lite"/>
    </source>
</evidence>
<name>A0A9W9CU85_9PEZI</name>
<dbReference type="Gene3D" id="3.10.290.10">
    <property type="entry name" value="RNA-binding S4 domain"/>
    <property type="match status" value="1"/>
</dbReference>
<proteinExistence type="inferred from homology"/>
<evidence type="ECO:0000259" key="8">
    <source>
        <dbReference type="SMART" id="SM00363"/>
    </source>
</evidence>
<dbReference type="InterPro" id="IPR018079">
    <property type="entry name" value="Ribosomal_uS4_CS"/>
</dbReference>
<evidence type="ECO:0000256" key="5">
    <source>
        <dbReference type="ARBA" id="ARBA00023274"/>
    </source>
</evidence>
<evidence type="ECO:0000256" key="4">
    <source>
        <dbReference type="ARBA" id="ARBA00022980"/>
    </source>
</evidence>
<feature type="region of interest" description="Disordered" evidence="7">
    <location>
        <begin position="388"/>
        <end position="454"/>
    </location>
</feature>
<feature type="domain" description="RNA-binding S4" evidence="8">
    <location>
        <begin position="176"/>
        <end position="245"/>
    </location>
</feature>
<dbReference type="GO" id="GO:0042274">
    <property type="term" value="P:ribosomal small subunit biogenesis"/>
    <property type="evidence" value="ECO:0007669"/>
    <property type="project" value="TreeGrafter"/>
</dbReference>
<keyword evidence="3 6" id="KW-0694">RNA-binding</keyword>
<protein>
    <recommendedName>
        <fullName evidence="8">RNA-binding S4 domain-containing protein</fullName>
    </recommendedName>
</protein>
<dbReference type="OrthoDB" id="3356781at2759"/>
<dbReference type="EMBL" id="JAPEVB010000005">
    <property type="protein sequence ID" value="KAJ4387169.1"/>
    <property type="molecule type" value="Genomic_DNA"/>
</dbReference>
<feature type="region of interest" description="Disordered" evidence="7">
    <location>
        <begin position="238"/>
        <end position="307"/>
    </location>
</feature>
<feature type="compositionally biased region" description="Low complexity" evidence="7">
    <location>
        <begin position="411"/>
        <end position="421"/>
    </location>
</feature>
<keyword evidence="4" id="KW-0689">Ribosomal protein</keyword>
<feature type="compositionally biased region" description="Basic and acidic residues" evidence="7">
    <location>
        <begin position="400"/>
        <end position="410"/>
    </location>
</feature>
<feature type="compositionally biased region" description="Low complexity" evidence="7">
    <location>
        <begin position="264"/>
        <end position="276"/>
    </location>
</feature>
<evidence type="ECO:0000256" key="2">
    <source>
        <dbReference type="ARBA" id="ARBA00022730"/>
    </source>
</evidence>
<dbReference type="PANTHER" id="PTHR11831">
    <property type="entry name" value="30S 40S RIBOSOMAL PROTEIN"/>
    <property type="match status" value="1"/>
</dbReference>
<dbReference type="InterPro" id="IPR002942">
    <property type="entry name" value="S4_RNA-bd"/>
</dbReference>
<keyword evidence="10" id="KW-1185">Reference proteome</keyword>
<feature type="compositionally biased region" description="Basic residues" evidence="7">
    <location>
        <begin position="252"/>
        <end position="262"/>
    </location>
</feature>
<evidence type="ECO:0000256" key="3">
    <source>
        <dbReference type="ARBA" id="ARBA00022884"/>
    </source>
</evidence>
<evidence type="ECO:0000256" key="1">
    <source>
        <dbReference type="ARBA" id="ARBA00007465"/>
    </source>
</evidence>